<comment type="caution">
    <text evidence="1">The sequence shown here is derived from an EMBL/GenBank/DDBJ whole genome shotgun (WGS) entry which is preliminary data.</text>
</comment>
<dbReference type="Proteomes" id="UP000585614">
    <property type="component" value="Unassembled WGS sequence"/>
</dbReference>
<reference evidence="1 2" key="1">
    <citation type="journal article" date="2020" name="Nature">
        <title>Six reference-quality genomes reveal evolution of bat adaptations.</title>
        <authorList>
            <person name="Jebb D."/>
            <person name="Huang Z."/>
            <person name="Pippel M."/>
            <person name="Hughes G.M."/>
            <person name="Lavrichenko K."/>
            <person name="Devanna P."/>
            <person name="Winkler S."/>
            <person name="Jermiin L.S."/>
            <person name="Skirmuntt E.C."/>
            <person name="Katzourakis A."/>
            <person name="Burkitt-Gray L."/>
            <person name="Ray D.A."/>
            <person name="Sullivan K.A.M."/>
            <person name="Roscito J.G."/>
            <person name="Kirilenko B.M."/>
            <person name="Davalos L.M."/>
            <person name="Corthals A.P."/>
            <person name="Power M.L."/>
            <person name="Jones G."/>
            <person name="Ransome R.D."/>
            <person name="Dechmann D.K.N."/>
            <person name="Locatelli A.G."/>
            <person name="Puechmaille S.J."/>
            <person name="Fedrigo O."/>
            <person name="Jarvis E.D."/>
            <person name="Hiller M."/>
            <person name="Vernes S.C."/>
            <person name="Myers E.W."/>
            <person name="Teeling E.C."/>
        </authorList>
    </citation>
    <scope>NUCLEOTIDE SEQUENCE [LARGE SCALE GENOMIC DNA]</scope>
    <source>
        <strain evidence="1">MRhiFer1</strain>
        <tissue evidence="1">Lung</tissue>
    </source>
</reference>
<evidence type="ECO:0000313" key="1">
    <source>
        <dbReference type="EMBL" id="KAF6390429.1"/>
    </source>
</evidence>
<organism evidence="1 2">
    <name type="scientific">Rhinolophus ferrumequinum</name>
    <name type="common">Greater horseshoe bat</name>
    <dbReference type="NCBI Taxonomy" id="59479"/>
    <lineage>
        <taxon>Eukaryota</taxon>
        <taxon>Metazoa</taxon>
        <taxon>Chordata</taxon>
        <taxon>Craniata</taxon>
        <taxon>Vertebrata</taxon>
        <taxon>Euteleostomi</taxon>
        <taxon>Mammalia</taxon>
        <taxon>Eutheria</taxon>
        <taxon>Laurasiatheria</taxon>
        <taxon>Chiroptera</taxon>
        <taxon>Yinpterochiroptera</taxon>
        <taxon>Rhinolophoidea</taxon>
        <taxon>Rhinolophidae</taxon>
        <taxon>Rhinolophinae</taxon>
        <taxon>Rhinolophus</taxon>
    </lineage>
</organism>
<proteinExistence type="predicted"/>
<evidence type="ECO:0000313" key="2">
    <source>
        <dbReference type="Proteomes" id="UP000585614"/>
    </source>
</evidence>
<protein>
    <submittedName>
        <fullName evidence="1">Uncharacterized protein</fullName>
    </submittedName>
</protein>
<accession>A0A7J8AVW7</accession>
<name>A0A7J8AVW7_RHIFE</name>
<gene>
    <name evidence="1" type="ORF">mRhiFer1_007985</name>
</gene>
<dbReference type="EMBL" id="JACAGC010000001">
    <property type="protein sequence ID" value="KAF6390429.1"/>
    <property type="molecule type" value="Genomic_DNA"/>
</dbReference>
<sequence>MAKEISEKETKATLSRFSLSCLAFSFVLHRSSFCRVVLQPWAFTQRSCLFSVGCFPFHFLYPTVCCDIFNHLHGQNGHTSWPIRKGIFHSKLRRTASGMLFQQLRESVVIWVCIPFGVFVWDLNQ</sequence>
<dbReference type="AlphaFoldDB" id="A0A7J8AVW7"/>